<proteinExistence type="predicted"/>
<feature type="compositionally biased region" description="Polar residues" evidence="1">
    <location>
        <begin position="1"/>
        <end position="19"/>
    </location>
</feature>
<feature type="compositionally biased region" description="Low complexity" evidence="1">
    <location>
        <begin position="94"/>
        <end position="104"/>
    </location>
</feature>
<feature type="compositionally biased region" description="Low complexity" evidence="1">
    <location>
        <begin position="20"/>
        <end position="33"/>
    </location>
</feature>
<organism evidence="2">
    <name type="scientific">Oryzias latipes</name>
    <name type="common">Japanese rice fish</name>
    <name type="synonym">Japanese killifish</name>
    <dbReference type="NCBI Taxonomy" id="8090"/>
    <lineage>
        <taxon>Eukaryota</taxon>
        <taxon>Metazoa</taxon>
        <taxon>Chordata</taxon>
        <taxon>Craniata</taxon>
        <taxon>Vertebrata</taxon>
        <taxon>Euteleostomi</taxon>
        <taxon>Actinopterygii</taxon>
        <taxon>Neopterygii</taxon>
        <taxon>Teleostei</taxon>
        <taxon>Neoteleostei</taxon>
        <taxon>Acanthomorphata</taxon>
        <taxon>Ovalentaria</taxon>
        <taxon>Atherinomorphae</taxon>
        <taxon>Beloniformes</taxon>
        <taxon>Adrianichthyidae</taxon>
        <taxon>Oryziinae</taxon>
        <taxon>Oryzias</taxon>
    </lineage>
</organism>
<feature type="compositionally biased region" description="Acidic residues" evidence="1">
    <location>
        <begin position="60"/>
        <end position="69"/>
    </location>
</feature>
<feature type="compositionally biased region" description="Basic and acidic residues" evidence="1">
    <location>
        <begin position="50"/>
        <end position="59"/>
    </location>
</feature>
<name>A0A286P9X3_ORYLA</name>
<dbReference type="EMBL" id="LC199500">
    <property type="protein sequence ID" value="BBA49234.1"/>
    <property type="molecule type" value="Genomic_DNA"/>
</dbReference>
<sequence>MSTTPEQDLYSSDVTRTRASSFTVTTDTESFTTARSPEGDGVVPVFSPREMARSEHDGDSGLEETEAEPDSVLYLQLSSNPGIAEPRIDFEPPSDSSGSEIYSSSDDDEEDSSIENYDRYDPALRWHHPDVVDHMRGLGLAIDEEGYWFDPGSFPLFSEPKGVVFEDDD</sequence>
<protein>
    <submittedName>
        <fullName evidence="2">Uncharacterized protein</fullName>
    </submittedName>
</protein>
<evidence type="ECO:0000256" key="1">
    <source>
        <dbReference type="SAM" id="MobiDB-lite"/>
    </source>
</evidence>
<feature type="region of interest" description="Disordered" evidence="1">
    <location>
        <begin position="1"/>
        <end position="116"/>
    </location>
</feature>
<gene>
    <name evidence="2" type="primary">ORF76</name>
</gene>
<accession>A0A286P9X3</accession>
<reference evidence="2" key="1">
    <citation type="journal article" date="2017" name="Nat. Commun.">
        <title>Complete fusion of a transposon and herpesvirus created the Teratorn mobile element in medaka fish.</title>
        <authorList>
            <person name="Inoue Y."/>
            <person name="Saga T."/>
            <person name="Aikawa T."/>
            <person name="Kumagai M."/>
            <person name="Shimada A."/>
            <person name="Kawaguchi Y."/>
            <person name="Naruse K."/>
            <person name="Morishita S."/>
            <person name="Koga A."/>
            <person name="Takeda H."/>
        </authorList>
    </citation>
    <scope>NUCLEOTIDE SEQUENCE</scope>
</reference>
<evidence type="ECO:0000313" key="2">
    <source>
        <dbReference type="EMBL" id="BBA49234.1"/>
    </source>
</evidence>
<dbReference type="AlphaFoldDB" id="A0A286P9X3"/>